<keyword evidence="2" id="KW-1185">Reference proteome</keyword>
<protein>
    <recommendedName>
        <fullName evidence="3">Alpha/beta hydrolase</fullName>
    </recommendedName>
</protein>
<evidence type="ECO:0000313" key="1">
    <source>
        <dbReference type="EMBL" id="NYT74347.1"/>
    </source>
</evidence>
<reference evidence="1 2" key="1">
    <citation type="submission" date="2020-07" db="EMBL/GenBank/DDBJ databases">
        <title>Halomonas sp. QX-2 draft genome sequence.</title>
        <authorList>
            <person name="Qiu X."/>
        </authorList>
    </citation>
    <scope>NUCLEOTIDE SEQUENCE [LARGE SCALE GENOMIC DNA]</scope>
    <source>
        <strain evidence="1 2">QX-2</strain>
    </source>
</reference>
<dbReference type="InterPro" id="IPR029058">
    <property type="entry name" value="AB_hydrolase_fold"/>
</dbReference>
<proteinExistence type="predicted"/>
<gene>
    <name evidence="1" type="ORF">HZU72_18230</name>
</gene>
<dbReference type="AlphaFoldDB" id="A0A7Z0SN33"/>
<dbReference type="Proteomes" id="UP000520876">
    <property type="component" value="Unassembled WGS sequence"/>
</dbReference>
<dbReference type="SUPFAM" id="SSF53474">
    <property type="entry name" value="alpha/beta-Hydrolases"/>
    <property type="match status" value="1"/>
</dbReference>
<evidence type="ECO:0000313" key="2">
    <source>
        <dbReference type="Proteomes" id="UP000520876"/>
    </source>
</evidence>
<sequence>MVYISDYAGFIDNKARETHVIFSSANMPRGKLSGTRVFIRTDVNYIFLNCIENSWFLNGVIGFGKDLLETIDKLKLLIKELGDHYVVFYGGSMGGYGALLYGLHIRPHRVVATGVEYILGIKGGFFNKHCLNKNLICTDSSNEYLYNLVNCNKEYLDKVFLIYGERAFSDLICALKMSSDGFSNIFTIVNEDHSIPPFLTSFFDISDLISSKDIYSSLGAFSGNIVNYPDFVNACYEFYVNKNAYSLLDFKDIENLPPLVRSYYYFYRFLYEKKKGVIKASFWLERAIYLNRSCPIILYNYADYMNLIGDYNTALMYSKLSYSFYVKGVKPLYNAQLSCIESLINLENHDEAIKSFALFKEKISKSALNNPHIALRITKIESRLGI</sequence>
<comment type="caution">
    <text evidence="1">The sequence shown here is derived from an EMBL/GenBank/DDBJ whole genome shotgun (WGS) entry which is preliminary data.</text>
</comment>
<dbReference type="EMBL" id="JACCGK010000017">
    <property type="protein sequence ID" value="NYT74347.1"/>
    <property type="molecule type" value="Genomic_DNA"/>
</dbReference>
<dbReference type="SUPFAM" id="SSF81901">
    <property type="entry name" value="HCP-like"/>
    <property type="match status" value="1"/>
</dbReference>
<accession>A0A7Z0SN33</accession>
<name>A0A7Z0SN33_9GAMM</name>
<organism evidence="1 2">
    <name type="scientific">Vreelandella sedimenti</name>
    <dbReference type="NCBI Taxonomy" id="2729618"/>
    <lineage>
        <taxon>Bacteria</taxon>
        <taxon>Pseudomonadati</taxon>
        <taxon>Pseudomonadota</taxon>
        <taxon>Gammaproteobacteria</taxon>
        <taxon>Oceanospirillales</taxon>
        <taxon>Halomonadaceae</taxon>
        <taxon>Vreelandella</taxon>
    </lineage>
</organism>
<evidence type="ECO:0008006" key="3">
    <source>
        <dbReference type="Google" id="ProtNLM"/>
    </source>
</evidence>
<dbReference type="RefSeq" id="WP_180094677.1">
    <property type="nucleotide sequence ID" value="NZ_JACCGK010000017.1"/>
</dbReference>